<dbReference type="InterPro" id="IPR050277">
    <property type="entry name" value="Sodium:Solute_Symporter"/>
</dbReference>
<evidence type="ECO:0000256" key="5">
    <source>
        <dbReference type="ARBA" id="ARBA00022692"/>
    </source>
</evidence>
<comment type="subcellular location">
    <subcellularLocation>
        <location evidence="1">Membrane</location>
        <topology evidence="1">Multi-pass membrane protein</topology>
    </subcellularLocation>
</comment>
<comment type="caution">
    <text evidence="10">The sequence shown here is derived from an EMBL/GenBank/DDBJ whole genome shotgun (WGS) entry which is preliminary data.</text>
</comment>
<feature type="transmembrane region" description="Helical" evidence="9">
    <location>
        <begin position="151"/>
        <end position="174"/>
    </location>
</feature>
<dbReference type="Proteomes" id="UP000609874">
    <property type="component" value="Unassembled WGS sequence"/>
</dbReference>
<evidence type="ECO:0000256" key="7">
    <source>
        <dbReference type="ARBA" id="ARBA00023136"/>
    </source>
</evidence>
<dbReference type="PROSITE" id="PS00457">
    <property type="entry name" value="NA_SOLUT_SYMP_2"/>
    <property type="match status" value="1"/>
</dbReference>
<keyword evidence="7 9" id="KW-0472">Membrane</keyword>
<keyword evidence="6 9" id="KW-1133">Transmembrane helix</keyword>
<dbReference type="InterPro" id="IPR001734">
    <property type="entry name" value="Na/solute_symporter"/>
</dbReference>
<dbReference type="InterPro" id="IPR018212">
    <property type="entry name" value="Na/solute_symporter_CS"/>
</dbReference>
<keyword evidence="5 9" id="KW-0812">Transmembrane</keyword>
<feature type="transmembrane region" description="Helical" evidence="9">
    <location>
        <begin position="121"/>
        <end position="145"/>
    </location>
</feature>
<evidence type="ECO:0000256" key="6">
    <source>
        <dbReference type="ARBA" id="ARBA00022989"/>
    </source>
</evidence>
<proteinExistence type="inferred from homology"/>
<feature type="transmembrane region" description="Helical" evidence="9">
    <location>
        <begin position="372"/>
        <end position="391"/>
    </location>
</feature>
<feature type="transmembrane region" description="Helical" evidence="9">
    <location>
        <begin position="397"/>
        <end position="416"/>
    </location>
</feature>
<feature type="transmembrane region" description="Helical" evidence="9">
    <location>
        <begin position="6"/>
        <end position="23"/>
    </location>
</feature>
<evidence type="ECO:0000256" key="4">
    <source>
        <dbReference type="ARBA" id="ARBA00022475"/>
    </source>
</evidence>
<dbReference type="Pfam" id="PF00474">
    <property type="entry name" value="SSF"/>
    <property type="match status" value="1"/>
</dbReference>
<comment type="similarity">
    <text evidence="2 8">Belongs to the sodium:solute symporter (SSF) (TC 2.A.21) family.</text>
</comment>
<sequence>MDYLNAAIVVAYLVGMLAFGWWGKTRTRNESDYLVAGRRLGPLFYTGTMAAVVLGGASTVGGVGLGYQYGISGMWLVVAIGTGVLLLSVLFASKLQKLKIYTVSQMLSLRYGAQSTQMSSIVMLAYTLMLCATSTGAYATIFVVLFGWERWLAIAIGGAVVLIYSTIGGMWSITLADMAQFIIKTIGVFALMLPFTFNAAGGLDGIRERVDAEFFSITGIGAQSIITYFVVYTLGLLIGQDIWQRVFTARTPLIARWGGTAAGIYCILYGVAGALIGMAASVVLPSIESKDDVYADVAMSLLPVGLGGLVLAAAVAAMMSTASGALIAAATVARTDVVPYVRSWFGAQKTETAGGSARPAGNPEHDIARSQVWVLGLGLVAIVLAIVVQDVVAALTIAYDILVGGLLVAILGGLFWKRGTGLGAAASMVAGSVATLATMIFLEVTGDQPYDGVYANEPIYFGLVASAAVYVVISLLSPRTDAAVMTAWEDRLAGRFQEEPEPEKTSSPA</sequence>
<feature type="transmembrane region" description="Helical" evidence="9">
    <location>
        <begin position="43"/>
        <end position="67"/>
    </location>
</feature>
<reference evidence="10 11" key="1">
    <citation type="submission" date="2020-08" db="EMBL/GenBank/DDBJ databases">
        <title>A Genomic Blueprint of the Chicken Gut Microbiome.</title>
        <authorList>
            <person name="Gilroy R."/>
            <person name="Ravi A."/>
            <person name="Getino M."/>
            <person name="Pursley I."/>
            <person name="Horton D.L."/>
            <person name="Alikhan N.-F."/>
            <person name="Baker D."/>
            <person name="Gharbi K."/>
            <person name="Hall N."/>
            <person name="Watson M."/>
            <person name="Adriaenssens E.M."/>
            <person name="Foster-Nyarko E."/>
            <person name="Jarju S."/>
            <person name="Secka A."/>
            <person name="Antonio M."/>
            <person name="Oren A."/>
            <person name="Chaudhuri R."/>
            <person name="La Ragione R.M."/>
            <person name="Hildebrand F."/>
            <person name="Pallen M.J."/>
        </authorList>
    </citation>
    <scope>NUCLEOTIDE SEQUENCE [LARGE SCALE GENOMIC DNA]</scope>
    <source>
        <strain evidence="10 11">Sa2CUA1</strain>
    </source>
</reference>
<feature type="transmembrane region" description="Helical" evidence="9">
    <location>
        <begin position="423"/>
        <end position="442"/>
    </location>
</feature>
<keyword evidence="3" id="KW-0813">Transport</keyword>
<dbReference type="Gene3D" id="1.20.1730.10">
    <property type="entry name" value="Sodium/glucose cotransporter"/>
    <property type="match status" value="1"/>
</dbReference>
<evidence type="ECO:0000313" key="10">
    <source>
        <dbReference type="EMBL" id="MBD7993710.1"/>
    </source>
</evidence>
<dbReference type="CDD" id="cd11479">
    <property type="entry name" value="SLC5sbd_u3"/>
    <property type="match status" value="1"/>
</dbReference>
<keyword evidence="4" id="KW-1003">Cell membrane</keyword>
<feature type="transmembrane region" description="Helical" evidence="9">
    <location>
        <begin position="458"/>
        <end position="476"/>
    </location>
</feature>
<evidence type="ECO:0000313" key="11">
    <source>
        <dbReference type="Proteomes" id="UP000609874"/>
    </source>
</evidence>
<evidence type="ECO:0000256" key="3">
    <source>
        <dbReference type="ARBA" id="ARBA00022448"/>
    </source>
</evidence>
<accession>A0ABR8UMD7</accession>
<dbReference type="RefSeq" id="WP_191806141.1">
    <property type="nucleotide sequence ID" value="NZ_JACSQD010000001.1"/>
</dbReference>
<dbReference type="EMBL" id="JACSQD010000001">
    <property type="protein sequence ID" value="MBD7993710.1"/>
    <property type="molecule type" value="Genomic_DNA"/>
</dbReference>
<dbReference type="PANTHER" id="PTHR48086:SF7">
    <property type="entry name" value="SODIUM-SOLUTE SYMPORTER-RELATED"/>
    <property type="match status" value="1"/>
</dbReference>
<feature type="transmembrane region" description="Helical" evidence="9">
    <location>
        <begin position="260"/>
        <end position="284"/>
    </location>
</feature>
<dbReference type="InterPro" id="IPR038377">
    <property type="entry name" value="Na/Glc_symporter_sf"/>
</dbReference>
<keyword evidence="11" id="KW-1185">Reference proteome</keyword>
<organism evidence="10 11">
    <name type="scientific">Arthrobacter gallicola</name>
    <dbReference type="NCBI Taxonomy" id="2762225"/>
    <lineage>
        <taxon>Bacteria</taxon>
        <taxon>Bacillati</taxon>
        <taxon>Actinomycetota</taxon>
        <taxon>Actinomycetes</taxon>
        <taxon>Micrococcales</taxon>
        <taxon>Micrococcaceae</taxon>
        <taxon>Arthrobacter</taxon>
    </lineage>
</organism>
<evidence type="ECO:0000256" key="8">
    <source>
        <dbReference type="RuleBase" id="RU362091"/>
    </source>
</evidence>
<feature type="transmembrane region" description="Helical" evidence="9">
    <location>
        <begin position="304"/>
        <end position="333"/>
    </location>
</feature>
<feature type="transmembrane region" description="Helical" evidence="9">
    <location>
        <begin position="181"/>
        <end position="200"/>
    </location>
</feature>
<feature type="transmembrane region" description="Helical" evidence="9">
    <location>
        <begin position="220"/>
        <end position="239"/>
    </location>
</feature>
<dbReference type="PANTHER" id="PTHR48086">
    <property type="entry name" value="SODIUM/PROLINE SYMPORTER-RELATED"/>
    <property type="match status" value="1"/>
</dbReference>
<feature type="transmembrane region" description="Helical" evidence="9">
    <location>
        <begin position="73"/>
        <end position="92"/>
    </location>
</feature>
<evidence type="ECO:0000256" key="9">
    <source>
        <dbReference type="SAM" id="Phobius"/>
    </source>
</evidence>
<protein>
    <submittedName>
        <fullName evidence="10">Sodium:solute symporter</fullName>
    </submittedName>
</protein>
<evidence type="ECO:0000256" key="1">
    <source>
        <dbReference type="ARBA" id="ARBA00004141"/>
    </source>
</evidence>
<gene>
    <name evidence="10" type="ORF">H9639_00105</name>
</gene>
<name>A0ABR8UMD7_9MICC</name>
<dbReference type="PROSITE" id="PS50283">
    <property type="entry name" value="NA_SOLUT_SYMP_3"/>
    <property type="match status" value="1"/>
</dbReference>
<evidence type="ECO:0000256" key="2">
    <source>
        <dbReference type="ARBA" id="ARBA00006434"/>
    </source>
</evidence>